<reference evidence="1" key="1">
    <citation type="submission" date="2019-11" db="EMBL/GenBank/DDBJ databases">
        <title>Nori genome reveals adaptations in red seaweeds to the harsh intertidal environment.</title>
        <authorList>
            <person name="Wang D."/>
            <person name="Mao Y."/>
        </authorList>
    </citation>
    <scope>NUCLEOTIDE SEQUENCE</scope>
    <source>
        <tissue evidence="1">Gametophyte</tissue>
    </source>
</reference>
<protein>
    <submittedName>
        <fullName evidence="1">Uncharacterized protein</fullName>
    </submittedName>
</protein>
<name>A0ACC3BK34_PYRYE</name>
<evidence type="ECO:0000313" key="2">
    <source>
        <dbReference type="Proteomes" id="UP000798662"/>
    </source>
</evidence>
<keyword evidence="2" id="KW-1185">Reference proteome</keyword>
<gene>
    <name evidence="1" type="ORF">I4F81_000924</name>
</gene>
<dbReference type="Proteomes" id="UP000798662">
    <property type="component" value="Chromosome 1"/>
</dbReference>
<dbReference type="EMBL" id="CM020618">
    <property type="protein sequence ID" value="KAK1858315.1"/>
    <property type="molecule type" value="Genomic_DNA"/>
</dbReference>
<proteinExistence type="predicted"/>
<organism evidence="1 2">
    <name type="scientific">Pyropia yezoensis</name>
    <name type="common">Susabi-nori</name>
    <name type="synonym">Porphyra yezoensis</name>
    <dbReference type="NCBI Taxonomy" id="2788"/>
    <lineage>
        <taxon>Eukaryota</taxon>
        <taxon>Rhodophyta</taxon>
        <taxon>Bangiophyceae</taxon>
        <taxon>Bangiales</taxon>
        <taxon>Bangiaceae</taxon>
        <taxon>Pyropia</taxon>
    </lineage>
</organism>
<sequence length="415" mass="40671">MSFSSGCGCGDRAASMGRLAMAPARGGVGGGSDGGGGSGGEGDGGGGGGGAMRDPRASAPYPLAAATNTKRAVLLALLAHFRAGGHRTLVFSFSRTLLDLVTIVLAADGVKGVARMDGHMKSPLRVVVVAAFNASAADAPGGSDGGAPPPSSVMWLTKQVGALTLTATTRVVLLKPHWFSAADEQAVDRACRFGQRYDVLVVRLVTVGGTGERIVRRPVTQAWLVRLLGASVGVGTAGRGARHCGGGAAAATGGGRFSSAADGDGAGGGDLLGGVAAAAATRYCRRGGRGGRWQRLAPHRRGGGGCAVPRPPRRPHVPRPSPGGGAAGAIPGGGVNAAHLSLAPSGSVAADVDTRVLGVLIVLTAAVTAGREALQHMASAVGGEGVAALESTAGINLAVHVVAAVPAAAPVAVHV</sequence>
<accession>A0ACC3BK34</accession>
<evidence type="ECO:0000313" key="1">
    <source>
        <dbReference type="EMBL" id="KAK1858315.1"/>
    </source>
</evidence>
<comment type="caution">
    <text evidence="1">The sequence shown here is derived from an EMBL/GenBank/DDBJ whole genome shotgun (WGS) entry which is preliminary data.</text>
</comment>